<name>A0A5N6R5J7_9ROSI</name>
<dbReference type="AlphaFoldDB" id="A0A5N6R5J7"/>
<reference evidence="2 3" key="1">
    <citation type="submission" date="2019-06" db="EMBL/GenBank/DDBJ databases">
        <title>A chromosomal-level reference genome of Carpinus fangiana (Coryloideae, Betulaceae).</title>
        <authorList>
            <person name="Yang X."/>
            <person name="Wang Z."/>
            <person name="Zhang L."/>
            <person name="Hao G."/>
            <person name="Liu J."/>
            <person name="Yang Y."/>
        </authorList>
    </citation>
    <scope>NUCLEOTIDE SEQUENCE [LARGE SCALE GENOMIC DNA]</scope>
    <source>
        <strain evidence="2">Cfa_2016G</strain>
        <tissue evidence="2">Leaf</tissue>
    </source>
</reference>
<protein>
    <submittedName>
        <fullName evidence="2">Uncharacterized protein</fullName>
    </submittedName>
</protein>
<evidence type="ECO:0000313" key="3">
    <source>
        <dbReference type="Proteomes" id="UP000327013"/>
    </source>
</evidence>
<dbReference type="EMBL" id="CM017325">
    <property type="protein sequence ID" value="KAE8056280.1"/>
    <property type="molecule type" value="Genomic_DNA"/>
</dbReference>
<dbReference type="Proteomes" id="UP000327013">
    <property type="component" value="Chromosome 5"/>
</dbReference>
<evidence type="ECO:0000313" key="2">
    <source>
        <dbReference type="EMBL" id="KAE8056280.1"/>
    </source>
</evidence>
<proteinExistence type="predicted"/>
<keyword evidence="3" id="KW-1185">Reference proteome</keyword>
<feature type="region of interest" description="Disordered" evidence="1">
    <location>
        <begin position="67"/>
        <end position="87"/>
    </location>
</feature>
<dbReference type="OrthoDB" id="1747707at2759"/>
<gene>
    <name evidence="2" type="ORF">FH972_013066</name>
</gene>
<accession>A0A5N6R5J7</accession>
<evidence type="ECO:0000256" key="1">
    <source>
        <dbReference type="SAM" id="MobiDB-lite"/>
    </source>
</evidence>
<sequence length="87" mass="9028">MKKKASAMSQGIGSPKAEKAAVKVSVLVSTNAPKPIKATTPRGKGCVMISTMVARKMASNCHALHDTPDGIGMNKRITPSQLKPAVA</sequence>
<organism evidence="2 3">
    <name type="scientific">Carpinus fangiana</name>
    <dbReference type="NCBI Taxonomy" id="176857"/>
    <lineage>
        <taxon>Eukaryota</taxon>
        <taxon>Viridiplantae</taxon>
        <taxon>Streptophyta</taxon>
        <taxon>Embryophyta</taxon>
        <taxon>Tracheophyta</taxon>
        <taxon>Spermatophyta</taxon>
        <taxon>Magnoliopsida</taxon>
        <taxon>eudicotyledons</taxon>
        <taxon>Gunneridae</taxon>
        <taxon>Pentapetalae</taxon>
        <taxon>rosids</taxon>
        <taxon>fabids</taxon>
        <taxon>Fagales</taxon>
        <taxon>Betulaceae</taxon>
        <taxon>Carpinus</taxon>
    </lineage>
</organism>